<dbReference type="Gene3D" id="3.40.30.10">
    <property type="entry name" value="Glutaredoxin"/>
    <property type="match status" value="1"/>
</dbReference>
<evidence type="ECO:0000256" key="2">
    <source>
        <dbReference type="ARBA" id="ARBA00022559"/>
    </source>
</evidence>
<dbReference type="InterPro" id="IPR000889">
    <property type="entry name" value="Glutathione_peroxidase"/>
</dbReference>
<dbReference type="CDD" id="cd00340">
    <property type="entry name" value="GSH_Peroxidase"/>
    <property type="match status" value="1"/>
</dbReference>
<evidence type="ECO:0000313" key="6">
    <source>
        <dbReference type="EMBL" id="OMD25100.1"/>
    </source>
</evidence>
<dbReference type="EMBL" id="MKQP01000046">
    <property type="protein sequence ID" value="OMD25100.1"/>
    <property type="molecule type" value="Genomic_DNA"/>
</dbReference>
<proteinExistence type="inferred from homology"/>
<dbReference type="AlphaFoldDB" id="A0A1R0WZL4"/>
<dbReference type="InterPro" id="IPR029760">
    <property type="entry name" value="GPX_CS"/>
</dbReference>
<dbReference type="InterPro" id="IPR036249">
    <property type="entry name" value="Thioredoxin-like_sf"/>
</dbReference>
<gene>
    <name evidence="6" type="ORF">BJP51_28220</name>
</gene>
<accession>A0A1R0WZL4</accession>
<dbReference type="RefSeq" id="WP_036684012.1">
    <property type="nucleotide sequence ID" value="NZ_MKQP01000046.1"/>
</dbReference>
<keyword evidence="2 5" id="KW-0575">Peroxidase</keyword>
<comment type="similarity">
    <text evidence="1 5">Belongs to the glutathione peroxidase family.</text>
</comment>
<feature type="active site" evidence="4">
    <location>
        <position position="35"/>
    </location>
</feature>
<evidence type="ECO:0000256" key="5">
    <source>
        <dbReference type="RuleBase" id="RU000499"/>
    </source>
</evidence>
<evidence type="ECO:0000256" key="1">
    <source>
        <dbReference type="ARBA" id="ARBA00006926"/>
    </source>
</evidence>
<evidence type="ECO:0000313" key="7">
    <source>
        <dbReference type="Proteomes" id="UP000187465"/>
    </source>
</evidence>
<dbReference type="SUPFAM" id="SSF52833">
    <property type="entry name" value="Thioredoxin-like"/>
    <property type="match status" value="1"/>
</dbReference>
<dbReference type="FunFam" id="3.40.30.10:FF:000010">
    <property type="entry name" value="Glutathione peroxidase"/>
    <property type="match status" value="1"/>
</dbReference>
<name>A0A1R0WZL4_9BACL</name>
<dbReference type="Pfam" id="PF00255">
    <property type="entry name" value="GSHPx"/>
    <property type="match status" value="1"/>
</dbReference>
<dbReference type="GO" id="GO:0034599">
    <property type="term" value="P:cellular response to oxidative stress"/>
    <property type="evidence" value="ECO:0007669"/>
    <property type="project" value="TreeGrafter"/>
</dbReference>
<protein>
    <recommendedName>
        <fullName evidence="5">Glutathione peroxidase</fullName>
    </recommendedName>
</protein>
<keyword evidence="3 5" id="KW-0560">Oxidoreductase</keyword>
<dbReference type="PROSITE" id="PS51355">
    <property type="entry name" value="GLUTATHIONE_PEROXID_3"/>
    <property type="match status" value="1"/>
</dbReference>
<evidence type="ECO:0000256" key="3">
    <source>
        <dbReference type="ARBA" id="ARBA00023002"/>
    </source>
</evidence>
<dbReference type="Proteomes" id="UP000187465">
    <property type="component" value="Unassembled WGS sequence"/>
</dbReference>
<dbReference type="PROSITE" id="PS00763">
    <property type="entry name" value="GLUTATHIONE_PEROXID_2"/>
    <property type="match status" value="1"/>
</dbReference>
<dbReference type="PANTHER" id="PTHR11592:SF78">
    <property type="entry name" value="GLUTATHIONE PEROXIDASE"/>
    <property type="match status" value="1"/>
</dbReference>
<organism evidence="6 7">
    <name type="scientific">Paenibacillus odorifer</name>
    <dbReference type="NCBI Taxonomy" id="189426"/>
    <lineage>
        <taxon>Bacteria</taxon>
        <taxon>Bacillati</taxon>
        <taxon>Bacillota</taxon>
        <taxon>Bacilli</taxon>
        <taxon>Bacillales</taxon>
        <taxon>Paenibacillaceae</taxon>
        <taxon>Paenibacillus</taxon>
    </lineage>
</organism>
<dbReference type="GO" id="GO:0004601">
    <property type="term" value="F:peroxidase activity"/>
    <property type="evidence" value="ECO:0007669"/>
    <property type="project" value="UniProtKB-KW"/>
</dbReference>
<comment type="caution">
    <text evidence="6">The sequence shown here is derived from an EMBL/GenBank/DDBJ whole genome shotgun (WGS) entry which is preliminary data.</text>
</comment>
<evidence type="ECO:0000256" key="4">
    <source>
        <dbReference type="PIRSR" id="PIRSR000303-1"/>
    </source>
</evidence>
<reference evidence="6 7" key="1">
    <citation type="submission" date="2016-10" db="EMBL/GenBank/DDBJ databases">
        <title>Paenibacillus species isolates.</title>
        <authorList>
            <person name="Beno S.M."/>
        </authorList>
    </citation>
    <scope>NUCLEOTIDE SEQUENCE [LARGE SCALE GENOMIC DNA]</scope>
    <source>
        <strain evidence="6 7">FSL H7-0604</strain>
    </source>
</reference>
<dbReference type="PIRSF" id="PIRSF000303">
    <property type="entry name" value="Glutathion_perox"/>
    <property type="match status" value="1"/>
</dbReference>
<dbReference type="PRINTS" id="PR01011">
    <property type="entry name" value="GLUTPROXDASE"/>
</dbReference>
<dbReference type="PANTHER" id="PTHR11592">
    <property type="entry name" value="GLUTATHIONE PEROXIDASE"/>
    <property type="match status" value="1"/>
</dbReference>
<sequence length="183" mass="21293">MSIYDFQAKSIHGEPVELSIYRGKVLLILNTASRCSYSRQLPDLQKLYEIHHEQGFEILGFPCNQFNEKEPESNSEVHEYCESNFGVKFPLFEKVEVRGPSAHPLFQYLTQQAPFQGFDTETSGGKWMQDFLQEKYPDIYAGDGVKWNFSKFLIDRNGHVYGRYETTTEPFNIEPFIESLLLK</sequence>